<protein>
    <recommendedName>
        <fullName evidence="2">DUF3179 domain-containing protein</fullName>
    </recommendedName>
</protein>
<accession>A0A0F9G3B1</accession>
<sequence length="49" mass="5521">STWSGLSGAALEGPLAGRTLQQMPAFYAFWFSWKDFFIEAELYEKPTSS</sequence>
<feature type="non-terminal residue" evidence="1">
    <location>
        <position position="1"/>
    </location>
</feature>
<comment type="caution">
    <text evidence="1">The sequence shown here is derived from an EMBL/GenBank/DDBJ whole genome shotgun (WGS) entry which is preliminary data.</text>
</comment>
<name>A0A0F9G3B1_9ZZZZ</name>
<dbReference type="AlphaFoldDB" id="A0A0F9G3B1"/>
<proteinExistence type="predicted"/>
<evidence type="ECO:0000313" key="1">
    <source>
        <dbReference type="EMBL" id="KKL93178.1"/>
    </source>
</evidence>
<evidence type="ECO:0008006" key="2">
    <source>
        <dbReference type="Google" id="ProtNLM"/>
    </source>
</evidence>
<reference evidence="1" key="1">
    <citation type="journal article" date="2015" name="Nature">
        <title>Complex archaea that bridge the gap between prokaryotes and eukaryotes.</title>
        <authorList>
            <person name="Spang A."/>
            <person name="Saw J.H."/>
            <person name="Jorgensen S.L."/>
            <person name="Zaremba-Niedzwiedzka K."/>
            <person name="Martijn J."/>
            <person name="Lind A.E."/>
            <person name="van Eijk R."/>
            <person name="Schleper C."/>
            <person name="Guy L."/>
            <person name="Ettema T.J."/>
        </authorList>
    </citation>
    <scope>NUCLEOTIDE SEQUENCE</scope>
</reference>
<organism evidence="1">
    <name type="scientific">marine sediment metagenome</name>
    <dbReference type="NCBI Taxonomy" id="412755"/>
    <lineage>
        <taxon>unclassified sequences</taxon>
        <taxon>metagenomes</taxon>
        <taxon>ecological metagenomes</taxon>
    </lineage>
</organism>
<dbReference type="EMBL" id="LAZR01019261">
    <property type="protein sequence ID" value="KKL93178.1"/>
    <property type="molecule type" value="Genomic_DNA"/>
</dbReference>
<gene>
    <name evidence="1" type="ORF">LCGC14_1877270</name>
</gene>